<dbReference type="Pfam" id="PF12796">
    <property type="entry name" value="Ank_2"/>
    <property type="match status" value="2"/>
</dbReference>
<keyword evidence="5" id="KW-1185">Reference proteome</keyword>
<evidence type="ECO:0000256" key="3">
    <source>
        <dbReference type="PROSITE-ProRule" id="PRU00023"/>
    </source>
</evidence>
<evidence type="ECO:0000313" key="5">
    <source>
        <dbReference type="Proteomes" id="UP000245119"/>
    </source>
</evidence>
<keyword evidence="1" id="KW-0677">Repeat</keyword>
<dbReference type="Proteomes" id="UP000245119">
    <property type="component" value="Linkage Group LG7"/>
</dbReference>
<protein>
    <submittedName>
        <fullName evidence="4">Uncharacterized protein</fullName>
    </submittedName>
</protein>
<feature type="repeat" description="ANK" evidence="3">
    <location>
        <begin position="239"/>
        <end position="271"/>
    </location>
</feature>
<evidence type="ECO:0000256" key="1">
    <source>
        <dbReference type="ARBA" id="ARBA00022737"/>
    </source>
</evidence>
<dbReference type="AlphaFoldDB" id="A0A2T7P0Y0"/>
<dbReference type="PANTHER" id="PTHR24198">
    <property type="entry name" value="ANKYRIN REPEAT AND PROTEIN KINASE DOMAIN-CONTAINING PROTEIN"/>
    <property type="match status" value="1"/>
</dbReference>
<dbReference type="InterPro" id="IPR002110">
    <property type="entry name" value="Ankyrin_rpt"/>
</dbReference>
<feature type="repeat" description="ANK" evidence="3">
    <location>
        <begin position="167"/>
        <end position="199"/>
    </location>
</feature>
<evidence type="ECO:0000313" key="4">
    <source>
        <dbReference type="EMBL" id="PVD27078.1"/>
    </source>
</evidence>
<dbReference type="SUPFAM" id="SSF48403">
    <property type="entry name" value="Ankyrin repeat"/>
    <property type="match status" value="1"/>
</dbReference>
<name>A0A2T7P0Y0_POMCA</name>
<proteinExistence type="predicted"/>
<gene>
    <name evidence="4" type="ORF">C0Q70_12228</name>
</gene>
<organism evidence="4 5">
    <name type="scientific">Pomacea canaliculata</name>
    <name type="common">Golden apple snail</name>
    <dbReference type="NCBI Taxonomy" id="400727"/>
    <lineage>
        <taxon>Eukaryota</taxon>
        <taxon>Metazoa</taxon>
        <taxon>Spiralia</taxon>
        <taxon>Lophotrochozoa</taxon>
        <taxon>Mollusca</taxon>
        <taxon>Gastropoda</taxon>
        <taxon>Caenogastropoda</taxon>
        <taxon>Architaenioglossa</taxon>
        <taxon>Ampullarioidea</taxon>
        <taxon>Ampullariidae</taxon>
        <taxon>Pomacea</taxon>
    </lineage>
</organism>
<evidence type="ECO:0000256" key="2">
    <source>
        <dbReference type="ARBA" id="ARBA00023043"/>
    </source>
</evidence>
<sequence>MWSRVCDLLVTKPDLNLLDRDGLSVLHRLIMCPDSRFDSLLSRLLENGADVNLKTANGDTALHLATDHQKLRKVQYILRLAHNSDEHCRNVDDKNREGNTAAILAARIENWHFLKLLLKHGANVNVLDSHQHSVLHILALKRPSFYCESLATECIKHGAQVNRRDENGRSPLHLAADSQNWTLCKLLIEHGANHDIRDEDNSNVLHRLALADSEHVEEVIPLFSLLQYRGANINAAGPSGNTIVHLAARQKNWMLLKRLLHLGACIKPRNEDGFTVIHILASDPVLETNHTKARRHHCYYLSTPVTGQ</sequence>
<dbReference type="Gene3D" id="1.25.40.20">
    <property type="entry name" value="Ankyrin repeat-containing domain"/>
    <property type="match status" value="3"/>
</dbReference>
<dbReference type="PROSITE" id="PS50297">
    <property type="entry name" value="ANK_REP_REGION"/>
    <property type="match status" value="2"/>
</dbReference>
<dbReference type="Pfam" id="PF00023">
    <property type="entry name" value="Ank"/>
    <property type="match status" value="2"/>
</dbReference>
<feature type="repeat" description="ANK" evidence="3">
    <location>
        <begin position="97"/>
        <end position="129"/>
    </location>
</feature>
<dbReference type="SMART" id="SM00248">
    <property type="entry name" value="ANK"/>
    <property type="match status" value="7"/>
</dbReference>
<comment type="caution">
    <text evidence="4">The sequence shown here is derived from an EMBL/GenBank/DDBJ whole genome shotgun (WGS) entry which is preliminary data.</text>
</comment>
<dbReference type="PANTHER" id="PTHR24198:SF165">
    <property type="entry name" value="ANKYRIN REPEAT-CONTAINING PROTEIN-RELATED"/>
    <property type="match status" value="1"/>
</dbReference>
<accession>A0A2T7P0Y0</accession>
<dbReference type="PROSITE" id="PS50088">
    <property type="entry name" value="ANK_REPEAT"/>
    <property type="match status" value="4"/>
</dbReference>
<dbReference type="EMBL" id="PZQS01000007">
    <property type="protein sequence ID" value="PVD27078.1"/>
    <property type="molecule type" value="Genomic_DNA"/>
</dbReference>
<keyword evidence="2 3" id="KW-0040">ANK repeat</keyword>
<reference evidence="4 5" key="1">
    <citation type="submission" date="2018-04" db="EMBL/GenBank/DDBJ databases">
        <title>The genome of golden apple snail Pomacea canaliculata provides insight into stress tolerance and invasive adaptation.</title>
        <authorList>
            <person name="Liu C."/>
            <person name="Liu B."/>
            <person name="Ren Y."/>
            <person name="Zhang Y."/>
            <person name="Wang H."/>
            <person name="Li S."/>
            <person name="Jiang F."/>
            <person name="Yin L."/>
            <person name="Zhang G."/>
            <person name="Qian W."/>
            <person name="Fan W."/>
        </authorList>
    </citation>
    <scope>NUCLEOTIDE SEQUENCE [LARGE SCALE GENOMIC DNA]</scope>
    <source>
        <strain evidence="4">SZHN2017</strain>
        <tissue evidence="4">Muscle</tissue>
    </source>
</reference>
<feature type="repeat" description="ANK" evidence="3">
    <location>
        <begin position="21"/>
        <end position="56"/>
    </location>
</feature>
<dbReference type="InterPro" id="IPR036770">
    <property type="entry name" value="Ankyrin_rpt-contain_sf"/>
</dbReference>
<dbReference type="OrthoDB" id="10072198at2759"/>
<dbReference type="STRING" id="400727.A0A2T7P0Y0"/>